<dbReference type="PANTHER" id="PTHR46580">
    <property type="entry name" value="SENSOR KINASE-RELATED"/>
    <property type="match status" value="1"/>
</dbReference>
<keyword evidence="3" id="KW-1185">Reference proteome</keyword>
<evidence type="ECO:0000313" key="3">
    <source>
        <dbReference type="Proteomes" id="UP001382935"/>
    </source>
</evidence>
<dbReference type="InterPro" id="IPR028994">
    <property type="entry name" value="Integrin_alpha_N"/>
</dbReference>
<gene>
    <name evidence="2" type="ORF">V6R86_05975</name>
</gene>
<protein>
    <submittedName>
        <fullName evidence="2">VCBS repeat-containing protein</fullName>
    </submittedName>
</protein>
<accession>A0ABZ2G2F7</accession>
<dbReference type="Proteomes" id="UP001382935">
    <property type="component" value="Chromosome"/>
</dbReference>
<dbReference type="SUPFAM" id="SSF69318">
    <property type="entry name" value="Integrin alpha N-terminal domain"/>
    <property type="match status" value="1"/>
</dbReference>
<dbReference type="InterPro" id="IPR013517">
    <property type="entry name" value="FG-GAP"/>
</dbReference>
<reference evidence="2 3" key="1">
    <citation type="submission" date="2024-02" db="EMBL/GenBank/DDBJ databases">
        <title>Full genome sequence of Sphingomonas kaistensis.</title>
        <authorList>
            <person name="Poletto B.L."/>
            <person name="Silva G."/>
            <person name="Galante D."/>
            <person name="Campos K.R."/>
            <person name="Santos M.B.N."/>
            <person name="Sacchi C.T."/>
        </authorList>
    </citation>
    <scope>NUCLEOTIDE SEQUENCE [LARGE SCALE GENOMIC DNA]</scope>
    <source>
        <strain evidence="2 3">MA4R</strain>
    </source>
</reference>
<keyword evidence="1" id="KW-0732">Signal</keyword>
<proteinExistence type="predicted"/>
<dbReference type="EMBL" id="CP145607">
    <property type="protein sequence ID" value="WWM70239.1"/>
    <property type="molecule type" value="Genomic_DNA"/>
</dbReference>
<dbReference type="RefSeq" id="WP_338502866.1">
    <property type="nucleotide sequence ID" value="NZ_CP145607.1"/>
</dbReference>
<name>A0ABZ2G2F7_9SPHN</name>
<dbReference type="Pfam" id="PF13517">
    <property type="entry name" value="FG-GAP_3"/>
    <property type="match status" value="2"/>
</dbReference>
<evidence type="ECO:0000256" key="1">
    <source>
        <dbReference type="ARBA" id="ARBA00022729"/>
    </source>
</evidence>
<organism evidence="2 3">
    <name type="scientific">Sphingomonas kaistensis</name>
    <dbReference type="NCBI Taxonomy" id="298708"/>
    <lineage>
        <taxon>Bacteria</taxon>
        <taxon>Pseudomonadati</taxon>
        <taxon>Pseudomonadota</taxon>
        <taxon>Alphaproteobacteria</taxon>
        <taxon>Sphingomonadales</taxon>
        <taxon>Sphingomonadaceae</taxon>
        <taxon>Sphingomonas</taxon>
    </lineage>
</organism>
<dbReference type="Gene3D" id="2.130.10.130">
    <property type="entry name" value="Integrin alpha, N-terminal"/>
    <property type="match status" value="2"/>
</dbReference>
<evidence type="ECO:0000313" key="2">
    <source>
        <dbReference type="EMBL" id="WWM70239.1"/>
    </source>
</evidence>
<sequence>MFSRQAEDQYLALDQFSSRASLESIASEATTFRSPSTLSVMSQSTVGARAFSAATPVSTTYFELPDLVLNNFGVSQGWNGQRLFPRLLGDVNGDGFTDILGLSFNGLLVSYGTASGQFTQPAFIYGRTFFPRQNSYDEEYSLGFKLNDVNGDKRADLVEFLPGGVSVLLGQSDGTFGPATRTINDFGFKQGWTIPQYTPRLMADVNGDGRSDIVGFGYAGALVALATGETGQNQFKDPILGLADFGLNQGWRDADLFPRALGDVNGDGLADIVGFGDEGVSVSLSNGDGTFAPMFFALNDFGLAQGWSSQTFFKRLVGDVNGDNRADIVGFGTAGVYVALGRSDGTFSAPALDVVDFTSRQGWTNDNLYYRDLADLNNDGHLDIAGFGTAGVLAGLNTSSHFLV</sequence>